<evidence type="ECO:0000313" key="4">
    <source>
        <dbReference type="Proteomes" id="UP000008718"/>
    </source>
</evidence>
<reference key="1">
    <citation type="submission" date="2010-11" db="EMBL/GenBank/DDBJ databases">
        <title>The complete genome of Paludibacter propionicigenes DSM 17365.</title>
        <authorList>
            <consortium name="US DOE Joint Genome Institute (JGI-PGF)"/>
            <person name="Lucas S."/>
            <person name="Copeland A."/>
            <person name="Lapidus A."/>
            <person name="Bruce D."/>
            <person name="Goodwin L."/>
            <person name="Pitluck S."/>
            <person name="Kyrpides N."/>
            <person name="Mavromatis K."/>
            <person name="Ivanova N."/>
            <person name="Munk A.C."/>
            <person name="Brettin T."/>
            <person name="Detter J.C."/>
            <person name="Han C."/>
            <person name="Tapia R."/>
            <person name="Land M."/>
            <person name="Hauser L."/>
            <person name="Markowitz V."/>
            <person name="Cheng J.-F."/>
            <person name="Hugenholtz P."/>
            <person name="Woyke T."/>
            <person name="Wu D."/>
            <person name="Gronow S."/>
            <person name="Wellnitz S."/>
            <person name="Brambilla E."/>
            <person name="Klenk H.-P."/>
            <person name="Eisen J.A."/>
        </authorList>
    </citation>
    <scope>NUCLEOTIDE SEQUENCE</scope>
    <source>
        <strain>WB4</strain>
    </source>
</reference>
<dbReference type="EMBL" id="CP002345">
    <property type="protein sequence ID" value="ADQ79916.1"/>
    <property type="molecule type" value="Genomic_DNA"/>
</dbReference>
<dbReference type="GO" id="GO:0015920">
    <property type="term" value="P:lipopolysaccharide transport"/>
    <property type="evidence" value="ECO:0007669"/>
    <property type="project" value="TreeGrafter"/>
</dbReference>
<dbReference type="InterPro" id="IPR005653">
    <property type="entry name" value="OstA-like_N"/>
</dbReference>
<keyword evidence="4" id="KW-1185">Reference proteome</keyword>
<evidence type="ECO:0000259" key="2">
    <source>
        <dbReference type="Pfam" id="PF13100"/>
    </source>
</evidence>
<dbReference type="eggNOG" id="COG1452">
    <property type="taxonomic scope" value="Bacteria"/>
</dbReference>
<dbReference type="GO" id="GO:0030288">
    <property type="term" value="C:outer membrane-bounded periplasmic space"/>
    <property type="evidence" value="ECO:0007669"/>
    <property type="project" value="TreeGrafter"/>
</dbReference>
<feature type="domain" description="Organic solvent tolerance-like N-terminal" evidence="2">
    <location>
        <begin position="35"/>
        <end position="191"/>
    </location>
</feature>
<dbReference type="Gene3D" id="2.60.450.10">
    <property type="entry name" value="Lipopolysaccharide (LPS) transport protein A like domain"/>
    <property type="match status" value="2"/>
</dbReference>
<evidence type="ECO:0000313" key="3">
    <source>
        <dbReference type="EMBL" id="ADQ79916.1"/>
    </source>
</evidence>
<dbReference type="InterPro" id="IPR052037">
    <property type="entry name" value="LPS_export_LptA"/>
</dbReference>
<dbReference type="GO" id="GO:0009279">
    <property type="term" value="C:cell outer membrane"/>
    <property type="evidence" value="ECO:0007669"/>
    <property type="project" value="TreeGrafter"/>
</dbReference>
<evidence type="ECO:0000256" key="1">
    <source>
        <dbReference type="ARBA" id="ARBA00022729"/>
    </source>
</evidence>
<reference evidence="3 4" key="2">
    <citation type="journal article" date="2011" name="Stand. Genomic Sci.">
        <title>Complete genome sequence of Paludibacter propionicigenes type strain (WB4).</title>
        <authorList>
            <person name="Gronow S."/>
            <person name="Munk C."/>
            <person name="Lapidus A."/>
            <person name="Nolan M."/>
            <person name="Lucas S."/>
            <person name="Hammon N."/>
            <person name="Deshpande S."/>
            <person name="Cheng J.F."/>
            <person name="Tapia R."/>
            <person name="Han C."/>
            <person name="Goodwin L."/>
            <person name="Pitluck S."/>
            <person name="Liolios K."/>
            <person name="Ivanova N."/>
            <person name="Mavromatis K."/>
            <person name="Mikhailova N."/>
            <person name="Pati A."/>
            <person name="Chen A."/>
            <person name="Palaniappan K."/>
            <person name="Land M."/>
            <person name="Hauser L."/>
            <person name="Chang Y.J."/>
            <person name="Jeffries C.D."/>
            <person name="Brambilla E."/>
            <person name="Rohde M."/>
            <person name="Goker M."/>
            <person name="Detter J.C."/>
            <person name="Woyke T."/>
            <person name="Bristow J."/>
            <person name="Eisen J.A."/>
            <person name="Markowitz V."/>
            <person name="Hugenholtz P."/>
            <person name="Kyrpides N.C."/>
            <person name="Klenk H.P."/>
        </authorList>
    </citation>
    <scope>NUCLEOTIDE SEQUENCE [LARGE SCALE GENOMIC DNA]</scope>
    <source>
        <strain evidence="4">DSM 17365 / JCM 13257 / WB4</strain>
    </source>
</reference>
<dbReference type="KEGG" id="ppn:Palpr_1777"/>
<organism evidence="3 4">
    <name type="scientific">Paludibacter propionicigenes (strain DSM 17365 / JCM 13257 / WB4)</name>
    <dbReference type="NCBI Taxonomy" id="694427"/>
    <lineage>
        <taxon>Bacteria</taxon>
        <taxon>Pseudomonadati</taxon>
        <taxon>Bacteroidota</taxon>
        <taxon>Bacteroidia</taxon>
        <taxon>Bacteroidales</taxon>
        <taxon>Paludibacteraceae</taxon>
        <taxon>Paludibacter</taxon>
    </lineage>
</organism>
<gene>
    <name evidence="3" type="ordered locus">Palpr_1777</name>
</gene>
<keyword evidence="1" id="KW-0732">Signal</keyword>
<name>E4T5C2_PALPW</name>
<proteinExistence type="predicted"/>
<protein>
    <recommendedName>
        <fullName evidence="2">Organic solvent tolerance-like N-terminal domain-containing protein</fullName>
    </recommendedName>
</protein>
<dbReference type="AlphaFoldDB" id="E4T5C2"/>
<dbReference type="Proteomes" id="UP000008718">
    <property type="component" value="Chromosome"/>
</dbReference>
<dbReference type="PANTHER" id="PTHR36504">
    <property type="entry name" value="LIPOPOLYSACCHARIDE EXPORT SYSTEM PROTEIN LPTA"/>
    <property type="match status" value="1"/>
</dbReference>
<dbReference type="Pfam" id="PF13100">
    <property type="entry name" value="OstA_2"/>
    <property type="match status" value="1"/>
</dbReference>
<dbReference type="STRING" id="694427.Palpr_1777"/>
<dbReference type="HOGENOM" id="CLU_014976_1_1_10"/>
<accession>E4T5C2</accession>
<sequence length="533" mass="60784">MPAKPVKKVSRQRSIQQAQKPLVPMVNPLSNKRATLVYLENSETITYDDVLNPNVQVLKGNIRFRHDNALMYCDSAYFFEKNNSMNAYGNVRLVQGDTLFVYGDVLYYDGNTKLARLRHNVRMVNRKTTLVTDSLNYDRMANLAYYYTGGQISDPLNVLNSVWGEYSPSTNDAVFRNKVKLKNKNFVLSADTLKYNTKSSIANIVGPTHILYNEETNIYSNRGWYNTATERSMLLNRSRVVHKDGKTLVADTIFYDKKQNYGEGFKKVVMTDSVQKSTLYGEYCYYSDKTKNGLATDSALLVDWSSKDTMSVHADTLFTSKDSIYNVVKGYYHVRFFRNDVQGLADSIAYSSRDSIMNLHGEPVLWAENNQLSGDFIQAFTKNKKINKVFIQQQAVAIQHEDSVYYNQLSGKEIIAYVDSGQLKKVNVNGNAETIYYPRDDKDSTLVGMNKTQSSFVVMYLKNKKIDKVVLTSSSTGTMDPLLGLNTSDIYLKNFFWIEDQRPKKVKDLFSIFPKTKRFKPATDKKSASGKPK</sequence>
<dbReference type="GO" id="GO:0017089">
    <property type="term" value="F:glycolipid transfer activity"/>
    <property type="evidence" value="ECO:0007669"/>
    <property type="project" value="TreeGrafter"/>
</dbReference>
<dbReference type="PANTHER" id="PTHR36504:SF1">
    <property type="entry name" value="LIPOPOLYSACCHARIDE EXPORT SYSTEM PROTEIN LPTA"/>
    <property type="match status" value="1"/>
</dbReference>